<dbReference type="InterPro" id="IPR052520">
    <property type="entry name" value="ATL_DNA_repair"/>
</dbReference>
<dbReference type="InterPro" id="IPR014048">
    <property type="entry name" value="MethylDNA_cys_MeTrfase_DNA-bd"/>
</dbReference>
<sequence>MFNEVPPMYNQATKLMAQVFTLVQTCPAGRVTTYSWIGKALGYPRGARMIGWIMKEVPRGIPAHRVVNSKGELTGSWAFGQLGEMRQYLEVEGVVFSPDGRVDLKSYGWDPLQELDVTDLQHILASTSPSVKVSERLLHLLRNDPASPLKKQN</sequence>
<dbReference type="PANTHER" id="PTHR42942">
    <property type="entry name" value="6-O-METHYLGUANINE DNA METHYLTRANSFERASE"/>
    <property type="match status" value="1"/>
</dbReference>
<organism evidence="3 4">
    <name type="scientific">Ktedonobacter robiniae</name>
    <dbReference type="NCBI Taxonomy" id="2778365"/>
    <lineage>
        <taxon>Bacteria</taxon>
        <taxon>Bacillati</taxon>
        <taxon>Chloroflexota</taxon>
        <taxon>Ktedonobacteria</taxon>
        <taxon>Ktedonobacterales</taxon>
        <taxon>Ktedonobacteraceae</taxon>
        <taxon>Ktedonobacter</taxon>
    </lineage>
</organism>
<evidence type="ECO:0000313" key="3">
    <source>
        <dbReference type="EMBL" id="GHO57887.1"/>
    </source>
</evidence>
<keyword evidence="1" id="KW-0227">DNA damage</keyword>
<dbReference type="Gene3D" id="1.10.10.10">
    <property type="entry name" value="Winged helix-like DNA-binding domain superfamily/Winged helix DNA-binding domain"/>
    <property type="match status" value="1"/>
</dbReference>
<dbReference type="SUPFAM" id="SSF46767">
    <property type="entry name" value="Methylated DNA-protein cysteine methyltransferase, C-terminal domain"/>
    <property type="match status" value="1"/>
</dbReference>
<protein>
    <recommendedName>
        <fullName evidence="2">Methylated-DNA-[protein]-cysteine S-methyltransferase DNA binding domain-containing protein</fullName>
    </recommendedName>
</protein>
<keyword evidence="4" id="KW-1185">Reference proteome</keyword>
<dbReference type="Pfam" id="PF01035">
    <property type="entry name" value="DNA_binding_1"/>
    <property type="match status" value="1"/>
</dbReference>
<proteinExistence type="predicted"/>
<name>A0ABQ3UZB6_9CHLR</name>
<accession>A0ABQ3UZB6</accession>
<dbReference type="Proteomes" id="UP000654345">
    <property type="component" value="Unassembled WGS sequence"/>
</dbReference>
<evidence type="ECO:0000259" key="2">
    <source>
        <dbReference type="Pfam" id="PF01035"/>
    </source>
</evidence>
<dbReference type="InterPro" id="IPR036388">
    <property type="entry name" value="WH-like_DNA-bd_sf"/>
</dbReference>
<dbReference type="EMBL" id="BNJG01000002">
    <property type="protein sequence ID" value="GHO57887.1"/>
    <property type="molecule type" value="Genomic_DNA"/>
</dbReference>
<comment type="caution">
    <text evidence="3">The sequence shown here is derived from an EMBL/GenBank/DDBJ whole genome shotgun (WGS) entry which is preliminary data.</text>
</comment>
<evidence type="ECO:0000313" key="4">
    <source>
        <dbReference type="Proteomes" id="UP000654345"/>
    </source>
</evidence>
<dbReference type="InterPro" id="IPR036217">
    <property type="entry name" value="MethylDNA_cys_MeTrfase_DNAb"/>
</dbReference>
<dbReference type="CDD" id="cd06445">
    <property type="entry name" value="ATase"/>
    <property type="match status" value="1"/>
</dbReference>
<evidence type="ECO:0000256" key="1">
    <source>
        <dbReference type="ARBA" id="ARBA00022763"/>
    </source>
</evidence>
<reference evidence="3 4" key="1">
    <citation type="journal article" date="2021" name="Int. J. Syst. Evol. Microbiol.">
        <title>Reticulibacter mediterranei gen. nov., sp. nov., within the new family Reticulibacteraceae fam. nov., and Ktedonospora formicarum gen. nov., sp. nov., Ktedonobacter robiniae sp. nov., Dictyobacter formicarum sp. nov. and Dictyobacter arantiisoli sp. nov., belonging to the class Ktedonobacteria.</title>
        <authorList>
            <person name="Yabe S."/>
            <person name="Zheng Y."/>
            <person name="Wang C.M."/>
            <person name="Sakai Y."/>
            <person name="Abe K."/>
            <person name="Yokota A."/>
            <person name="Donadio S."/>
            <person name="Cavaletti L."/>
            <person name="Monciardini P."/>
        </authorList>
    </citation>
    <scope>NUCLEOTIDE SEQUENCE [LARGE SCALE GENOMIC DNA]</scope>
    <source>
        <strain evidence="3 4">SOSP1-30</strain>
    </source>
</reference>
<gene>
    <name evidence="3" type="ORF">KSB_63620</name>
</gene>
<dbReference type="PANTHER" id="PTHR42942:SF1">
    <property type="entry name" value="ALKYLTRANSFERASE-LIKE PROTEIN 1"/>
    <property type="match status" value="1"/>
</dbReference>
<feature type="domain" description="Methylated-DNA-[protein]-cysteine S-methyltransferase DNA binding" evidence="2">
    <location>
        <begin position="17"/>
        <end position="94"/>
    </location>
</feature>